<sequence>MGQVCFGEAKEPAEIQYDQTSNPAPVRTPEAYPIRGDAVAEPGEEVVVMKPDRPLKNSVRGRLDKDSRYGES</sequence>
<feature type="region of interest" description="Disordered" evidence="1">
    <location>
        <begin position="1"/>
        <end position="29"/>
    </location>
</feature>
<evidence type="ECO:0000313" key="2">
    <source>
        <dbReference type="EMBL" id="OQV21298.1"/>
    </source>
</evidence>
<protein>
    <submittedName>
        <fullName evidence="2">Uncharacterized protein</fullName>
    </submittedName>
</protein>
<dbReference type="EMBL" id="MTYJ01000024">
    <property type="protein sequence ID" value="OQV21298.1"/>
    <property type="molecule type" value="Genomic_DNA"/>
</dbReference>
<keyword evidence="3" id="KW-1185">Reference proteome</keyword>
<dbReference type="Proteomes" id="UP000192578">
    <property type="component" value="Unassembled WGS sequence"/>
</dbReference>
<proteinExistence type="predicted"/>
<dbReference type="AlphaFoldDB" id="A0A1W0X1H8"/>
<comment type="caution">
    <text evidence="2">The sequence shown here is derived from an EMBL/GenBank/DDBJ whole genome shotgun (WGS) entry which is preliminary data.</text>
</comment>
<evidence type="ECO:0000313" key="3">
    <source>
        <dbReference type="Proteomes" id="UP000192578"/>
    </source>
</evidence>
<organism evidence="2 3">
    <name type="scientific">Hypsibius exemplaris</name>
    <name type="common">Freshwater tardigrade</name>
    <dbReference type="NCBI Taxonomy" id="2072580"/>
    <lineage>
        <taxon>Eukaryota</taxon>
        <taxon>Metazoa</taxon>
        <taxon>Ecdysozoa</taxon>
        <taxon>Tardigrada</taxon>
        <taxon>Eutardigrada</taxon>
        <taxon>Parachela</taxon>
        <taxon>Hypsibioidea</taxon>
        <taxon>Hypsibiidae</taxon>
        <taxon>Hypsibius</taxon>
    </lineage>
</organism>
<name>A0A1W0X1H8_HYPEX</name>
<evidence type="ECO:0000256" key="1">
    <source>
        <dbReference type="SAM" id="MobiDB-lite"/>
    </source>
</evidence>
<reference evidence="3" key="1">
    <citation type="submission" date="2017-01" db="EMBL/GenBank/DDBJ databases">
        <title>Comparative genomics of anhydrobiosis in the tardigrade Hypsibius dujardini.</title>
        <authorList>
            <person name="Yoshida Y."/>
            <person name="Koutsovoulos G."/>
            <person name="Laetsch D."/>
            <person name="Stevens L."/>
            <person name="Kumar S."/>
            <person name="Horikawa D."/>
            <person name="Ishino K."/>
            <person name="Komine S."/>
            <person name="Tomita M."/>
            <person name="Blaxter M."/>
            <person name="Arakawa K."/>
        </authorList>
    </citation>
    <scope>NUCLEOTIDE SEQUENCE [LARGE SCALE GENOMIC DNA]</scope>
    <source>
        <strain evidence="3">Z151</strain>
    </source>
</reference>
<feature type="region of interest" description="Disordered" evidence="1">
    <location>
        <begin position="52"/>
        <end position="72"/>
    </location>
</feature>
<accession>A0A1W0X1H8</accession>
<gene>
    <name evidence="2" type="ORF">BV898_04782</name>
</gene>